<dbReference type="EMBL" id="MEYS01000001">
    <property type="protein sequence ID" value="OGD34511.1"/>
    <property type="molecule type" value="Genomic_DNA"/>
</dbReference>
<comment type="caution">
    <text evidence="1">The sequence shown here is derived from an EMBL/GenBank/DDBJ whole genome shotgun (WGS) entry which is preliminary data.</text>
</comment>
<sequence length="70" mass="7348">MDIKKVIILIIVAFIAGYLVRAASQAPLDASFVSVTKPAQEMSSEQELGAIDIGNVDADFAPVEADLGTL</sequence>
<dbReference type="Proteomes" id="UP000176650">
    <property type="component" value="Unassembled WGS sequence"/>
</dbReference>
<reference evidence="1 2" key="1">
    <citation type="journal article" date="2016" name="Nat. Commun.">
        <title>Thousands of microbial genomes shed light on interconnected biogeochemical processes in an aquifer system.</title>
        <authorList>
            <person name="Anantharaman K."/>
            <person name="Brown C.T."/>
            <person name="Hug L.A."/>
            <person name="Sharon I."/>
            <person name="Castelle C.J."/>
            <person name="Probst A.J."/>
            <person name="Thomas B.C."/>
            <person name="Singh A."/>
            <person name="Wilkins M.J."/>
            <person name="Karaoz U."/>
            <person name="Brodie E.L."/>
            <person name="Williams K.H."/>
            <person name="Hubbard S.S."/>
            <person name="Banfield J.F."/>
        </authorList>
    </citation>
    <scope>NUCLEOTIDE SEQUENCE [LARGE SCALE GENOMIC DNA]</scope>
</reference>
<evidence type="ECO:0000313" key="2">
    <source>
        <dbReference type="Proteomes" id="UP000176650"/>
    </source>
</evidence>
<proteinExistence type="predicted"/>
<evidence type="ECO:0000313" key="1">
    <source>
        <dbReference type="EMBL" id="OGD34511.1"/>
    </source>
</evidence>
<dbReference type="STRING" id="1797298.A2988_03275"/>
<gene>
    <name evidence="1" type="ORF">A2988_03275</name>
</gene>
<protein>
    <submittedName>
        <fullName evidence="1">Uncharacterized protein</fullName>
    </submittedName>
</protein>
<dbReference type="AlphaFoldDB" id="A0A1F5BV99"/>
<organism evidence="1 2">
    <name type="scientific">Candidatus Azambacteria bacterium RIFCSPLOWO2_01_FULL_46_25</name>
    <dbReference type="NCBI Taxonomy" id="1797298"/>
    <lineage>
        <taxon>Bacteria</taxon>
        <taxon>Candidatus Azamiibacteriota</taxon>
    </lineage>
</organism>
<name>A0A1F5BV99_9BACT</name>
<accession>A0A1F5BV99</accession>